<dbReference type="STRING" id="1914305.BLW93_00785"/>
<name>A0A1R1MN87_9BACT</name>
<keyword evidence="2" id="KW-1185">Reference proteome</keyword>
<dbReference type="Proteomes" id="UP000187408">
    <property type="component" value="Unassembled WGS sequence"/>
</dbReference>
<evidence type="ECO:0000313" key="2">
    <source>
        <dbReference type="Proteomes" id="UP000187408"/>
    </source>
</evidence>
<organism evidence="1 2">
    <name type="scientific">Desulfurobacterium indicum</name>
    <dbReference type="NCBI Taxonomy" id="1914305"/>
    <lineage>
        <taxon>Bacteria</taxon>
        <taxon>Pseudomonadati</taxon>
        <taxon>Aquificota</taxon>
        <taxon>Aquificia</taxon>
        <taxon>Desulfurobacteriales</taxon>
        <taxon>Desulfurobacteriaceae</taxon>
        <taxon>Desulfurobacterium</taxon>
    </lineage>
</organism>
<dbReference type="RefSeq" id="WP_076712209.1">
    <property type="nucleotide sequence ID" value="NZ_MOEN01000002.1"/>
</dbReference>
<dbReference type="EMBL" id="MOEN01000002">
    <property type="protein sequence ID" value="OMH41237.1"/>
    <property type="molecule type" value="Genomic_DNA"/>
</dbReference>
<proteinExistence type="predicted"/>
<evidence type="ECO:0000313" key="1">
    <source>
        <dbReference type="EMBL" id="OMH41237.1"/>
    </source>
</evidence>
<accession>A0A1R1MN87</accession>
<dbReference type="AlphaFoldDB" id="A0A1R1MN87"/>
<reference evidence="1 2" key="1">
    <citation type="submission" date="2016-10" db="EMBL/GenBank/DDBJ databases">
        <title>Genome sequence of a sulfur-reducing bacterium Desulfurobacterium indicum K6013.</title>
        <authorList>
            <person name="Cao J."/>
            <person name="Shao Z."/>
            <person name="Alain K."/>
            <person name="Jebbar M."/>
        </authorList>
    </citation>
    <scope>NUCLEOTIDE SEQUENCE [LARGE SCALE GENOMIC DNA]</scope>
    <source>
        <strain evidence="1 2">K6013</strain>
    </source>
</reference>
<sequence length="96" mass="11068">MNFKERIPYIIIITFFVCFSFSKLSAEHLPYKDIVEPVHVVAKVVSERPLKIRIITYPYKGMVLSLDSKETFDIGKLLFCKISSKGIKCKVFGVHK</sequence>
<comment type="caution">
    <text evidence="1">The sequence shown here is derived from an EMBL/GenBank/DDBJ whole genome shotgun (WGS) entry which is preliminary data.</text>
</comment>
<protein>
    <submittedName>
        <fullName evidence="1">Uncharacterized protein</fullName>
    </submittedName>
</protein>
<gene>
    <name evidence="1" type="ORF">BLW93_00785</name>
</gene>